<comment type="caution">
    <text evidence="2">The sequence shown here is derived from an EMBL/GenBank/DDBJ whole genome shotgun (WGS) entry which is preliminary data.</text>
</comment>
<proteinExistence type="predicted"/>
<gene>
    <name evidence="2" type="ORF">EDB92DRAFT_1950545</name>
</gene>
<evidence type="ECO:0000313" key="2">
    <source>
        <dbReference type="EMBL" id="KAH8984715.1"/>
    </source>
</evidence>
<reference evidence="2" key="1">
    <citation type="submission" date="2022-01" db="EMBL/GenBank/DDBJ databases">
        <title>Comparative genomics reveals a dynamic genome evolution in the ectomycorrhizal milk-cap (Lactarius) mushrooms.</title>
        <authorList>
            <consortium name="DOE Joint Genome Institute"/>
            <person name="Lebreton A."/>
            <person name="Tang N."/>
            <person name="Kuo A."/>
            <person name="LaButti K."/>
            <person name="Drula E."/>
            <person name="Barry K."/>
            <person name="Clum A."/>
            <person name="Lipzen A."/>
            <person name="Mousain D."/>
            <person name="Ng V."/>
            <person name="Wang R."/>
            <person name="Wang X."/>
            <person name="Dai Y."/>
            <person name="Henrissat B."/>
            <person name="Grigoriev I.V."/>
            <person name="Guerin-Laguette A."/>
            <person name="Yu F."/>
            <person name="Martin F.M."/>
        </authorList>
    </citation>
    <scope>NUCLEOTIDE SEQUENCE</scope>
    <source>
        <strain evidence="2">QP</strain>
    </source>
</reference>
<dbReference type="Proteomes" id="UP001201163">
    <property type="component" value="Unassembled WGS sequence"/>
</dbReference>
<keyword evidence="3" id="KW-1185">Reference proteome</keyword>
<sequence length="260" mass="27832">MPLRPVNTLTLEELVQLLNNPAFFECFEFAYDMYHLRQRFVQFTTTGEFAVHDPPVPVIAPRNDQSIAAPIADFGAPNAWSNAGPMSSDLMASMSTQAPLLPQQEANAMTWAQLTGMNGLVQGADGVAPFDIEAAPMAPGINVGQDQTLNSLTHDYNFTPTQAALPQLTDLAMSDSGMNDNWDSLLGTAIYTGATPSYDPLSPEEVTPVMSPVSSSSMGDADSSYSNLFSLDMSSEVNGGSSDEHEESSSITTSDNNSPY</sequence>
<feature type="region of interest" description="Disordered" evidence="1">
    <location>
        <begin position="202"/>
        <end position="260"/>
    </location>
</feature>
<dbReference type="EMBL" id="JAKELL010000072">
    <property type="protein sequence ID" value="KAH8984715.1"/>
    <property type="molecule type" value="Genomic_DNA"/>
</dbReference>
<dbReference type="AlphaFoldDB" id="A0AAD4LBC0"/>
<feature type="compositionally biased region" description="Low complexity" evidence="1">
    <location>
        <begin position="249"/>
        <end position="260"/>
    </location>
</feature>
<accession>A0AAD4LBC0</accession>
<evidence type="ECO:0000256" key="1">
    <source>
        <dbReference type="SAM" id="MobiDB-lite"/>
    </source>
</evidence>
<evidence type="ECO:0000313" key="3">
    <source>
        <dbReference type="Proteomes" id="UP001201163"/>
    </source>
</evidence>
<name>A0AAD4LBC0_9AGAM</name>
<protein>
    <submittedName>
        <fullName evidence="2">Uncharacterized protein</fullName>
    </submittedName>
</protein>
<organism evidence="2 3">
    <name type="scientific">Lactarius akahatsu</name>
    <dbReference type="NCBI Taxonomy" id="416441"/>
    <lineage>
        <taxon>Eukaryota</taxon>
        <taxon>Fungi</taxon>
        <taxon>Dikarya</taxon>
        <taxon>Basidiomycota</taxon>
        <taxon>Agaricomycotina</taxon>
        <taxon>Agaricomycetes</taxon>
        <taxon>Russulales</taxon>
        <taxon>Russulaceae</taxon>
        <taxon>Lactarius</taxon>
    </lineage>
</organism>
<feature type="compositionally biased region" description="Polar residues" evidence="1">
    <location>
        <begin position="227"/>
        <end position="240"/>
    </location>
</feature>
<feature type="compositionally biased region" description="Low complexity" evidence="1">
    <location>
        <begin position="203"/>
        <end position="226"/>
    </location>
</feature>